<reference evidence="10" key="1">
    <citation type="submission" date="2018-05" db="EMBL/GenBank/DDBJ databases">
        <authorList>
            <person name="Lanie J.A."/>
            <person name="Ng W.-L."/>
            <person name="Kazmierczak K.M."/>
            <person name="Andrzejewski T.M."/>
            <person name="Davidsen T.M."/>
            <person name="Wayne K.J."/>
            <person name="Tettelin H."/>
            <person name="Glass J.I."/>
            <person name="Rusch D."/>
            <person name="Podicherti R."/>
            <person name="Tsui H.-C.T."/>
            <person name="Winkler M.E."/>
        </authorList>
    </citation>
    <scope>NUCLEOTIDE SEQUENCE</scope>
</reference>
<comment type="function">
    <text evidence="7">Activator of cell division through the inhibition of FtsZ GTPase activity, therefore promoting FtsZ assembly into bundles of protofilaments necessary for the formation of the division Z ring. It is recruited early at mid-cell but it is not essential for cell division.</text>
</comment>
<dbReference type="InterPro" id="IPR036192">
    <property type="entry name" value="Cell_div_ZapA-like_sf"/>
</dbReference>
<dbReference type="PANTHER" id="PTHR34981:SF1">
    <property type="entry name" value="CELL DIVISION PROTEIN ZAPA"/>
    <property type="match status" value="1"/>
</dbReference>
<dbReference type="InterPro" id="IPR042233">
    <property type="entry name" value="Cell_div_ZapA_N"/>
</dbReference>
<dbReference type="GO" id="GO:0043093">
    <property type="term" value="P:FtsZ-dependent cytokinesis"/>
    <property type="evidence" value="ECO:0007669"/>
    <property type="project" value="TreeGrafter"/>
</dbReference>
<evidence type="ECO:0000313" key="10">
    <source>
        <dbReference type="EMBL" id="SVD49427.1"/>
    </source>
</evidence>
<dbReference type="GO" id="GO:0030428">
    <property type="term" value="C:cell septum"/>
    <property type="evidence" value="ECO:0007669"/>
    <property type="project" value="TreeGrafter"/>
</dbReference>
<evidence type="ECO:0000256" key="5">
    <source>
        <dbReference type="ARBA" id="ARBA00023210"/>
    </source>
</evidence>
<dbReference type="EMBL" id="UINC01154247">
    <property type="protein sequence ID" value="SVD49427.1"/>
    <property type="molecule type" value="Genomic_DNA"/>
</dbReference>
<evidence type="ECO:0000256" key="6">
    <source>
        <dbReference type="ARBA" id="ARBA00023306"/>
    </source>
</evidence>
<evidence type="ECO:0000256" key="8">
    <source>
        <dbReference type="ARBA" id="ARBA00026068"/>
    </source>
</evidence>
<evidence type="ECO:0000256" key="1">
    <source>
        <dbReference type="ARBA" id="ARBA00004496"/>
    </source>
</evidence>
<protein>
    <recommendedName>
        <fullName evidence="2">Cell division protein ZapA</fullName>
    </recommendedName>
    <alternativeName>
        <fullName evidence="9">Z ring-associated protein ZapA</fullName>
    </alternativeName>
</protein>
<dbReference type="Pfam" id="PF05164">
    <property type="entry name" value="ZapA"/>
    <property type="match status" value="1"/>
</dbReference>
<comment type="subcellular location">
    <subcellularLocation>
        <location evidence="1">Cytoplasm</location>
    </subcellularLocation>
</comment>
<keyword evidence="4" id="KW-0132">Cell division</keyword>
<dbReference type="InterPro" id="IPR007838">
    <property type="entry name" value="Cell_div_ZapA-like"/>
</dbReference>
<keyword evidence="5" id="KW-0717">Septation</keyword>
<sequence length="117" mass="12796">MPEISININGRQYPITCEEGEEEHITRLGRYIDKRVKDLARNVGQIGEAHLLVMTSLVIADELSEANDRARTAGDEAVNAAADDLVERLDRATIAVKGVASELEHDRAGLGPDLPHK</sequence>
<dbReference type="GO" id="GO:0005829">
    <property type="term" value="C:cytosol"/>
    <property type="evidence" value="ECO:0007669"/>
    <property type="project" value="TreeGrafter"/>
</dbReference>
<dbReference type="Gene3D" id="3.30.160.880">
    <property type="entry name" value="Cell division protein ZapA protomer, N-terminal domain"/>
    <property type="match status" value="1"/>
</dbReference>
<keyword evidence="6" id="KW-0131">Cell cycle</keyword>
<dbReference type="SUPFAM" id="SSF102829">
    <property type="entry name" value="Cell division protein ZapA-like"/>
    <property type="match status" value="1"/>
</dbReference>
<dbReference type="GO" id="GO:0000921">
    <property type="term" value="P:septin ring assembly"/>
    <property type="evidence" value="ECO:0007669"/>
    <property type="project" value="TreeGrafter"/>
</dbReference>
<dbReference type="PANTHER" id="PTHR34981">
    <property type="entry name" value="CELL DIVISION PROTEIN ZAPA"/>
    <property type="match status" value="1"/>
</dbReference>
<comment type="subunit">
    <text evidence="8">Homodimer. Interacts with FtsZ.</text>
</comment>
<evidence type="ECO:0000256" key="7">
    <source>
        <dbReference type="ARBA" id="ARBA00024910"/>
    </source>
</evidence>
<gene>
    <name evidence="10" type="ORF">METZ01_LOCUS402281</name>
</gene>
<organism evidence="10">
    <name type="scientific">marine metagenome</name>
    <dbReference type="NCBI Taxonomy" id="408172"/>
    <lineage>
        <taxon>unclassified sequences</taxon>
        <taxon>metagenomes</taxon>
        <taxon>ecological metagenomes</taxon>
    </lineage>
</organism>
<dbReference type="AlphaFoldDB" id="A0A382VSE2"/>
<proteinExistence type="predicted"/>
<dbReference type="GO" id="GO:0032153">
    <property type="term" value="C:cell division site"/>
    <property type="evidence" value="ECO:0007669"/>
    <property type="project" value="TreeGrafter"/>
</dbReference>
<evidence type="ECO:0000256" key="9">
    <source>
        <dbReference type="ARBA" id="ARBA00033158"/>
    </source>
</evidence>
<keyword evidence="3" id="KW-0963">Cytoplasm</keyword>
<evidence type="ECO:0000256" key="2">
    <source>
        <dbReference type="ARBA" id="ARBA00015195"/>
    </source>
</evidence>
<name>A0A382VSE2_9ZZZZ</name>
<evidence type="ECO:0000256" key="3">
    <source>
        <dbReference type="ARBA" id="ARBA00022490"/>
    </source>
</evidence>
<dbReference type="GO" id="GO:0000917">
    <property type="term" value="P:division septum assembly"/>
    <property type="evidence" value="ECO:0007669"/>
    <property type="project" value="UniProtKB-KW"/>
</dbReference>
<accession>A0A382VSE2</accession>
<evidence type="ECO:0000256" key="4">
    <source>
        <dbReference type="ARBA" id="ARBA00022618"/>
    </source>
</evidence>